<evidence type="ECO:0000256" key="7">
    <source>
        <dbReference type="ARBA" id="ARBA00022840"/>
    </source>
</evidence>
<comment type="caution">
    <text evidence="12">The sequence shown here is derived from an EMBL/GenBank/DDBJ whole genome shotgun (WGS) entry which is preliminary data.</text>
</comment>
<dbReference type="InterPro" id="IPR001980">
    <property type="entry name" value="PPAT"/>
</dbReference>
<evidence type="ECO:0000259" key="11">
    <source>
        <dbReference type="Pfam" id="PF01467"/>
    </source>
</evidence>
<dbReference type="Pfam" id="PF01467">
    <property type="entry name" value="CTP_transf_like"/>
    <property type="match status" value="1"/>
</dbReference>
<dbReference type="NCBIfam" id="TIGR00125">
    <property type="entry name" value="cyt_tran_rel"/>
    <property type="match status" value="1"/>
</dbReference>
<evidence type="ECO:0000256" key="4">
    <source>
        <dbReference type="ARBA" id="ARBA00022679"/>
    </source>
</evidence>
<evidence type="ECO:0000313" key="13">
    <source>
        <dbReference type="Proteomes" id="UP000523105"/>
    </source>
</evidence>
<evidence type="ECO:0000256" key="9">
    <source>
        <dbReference type="ARBA" id="ARBA00022993"/>
    </source>
</evidence>
<dbReference type="NCBIfam" id="TIGR01510">
    <property type="entry name" value="coaD_prev_kdtB"/>
    <property type="match status" value="1"/>
</dbReference>
<proteinExistence type="inferred from homology"/>
<name>A0A7K4MNK7_9ARCH</name>
<keyword evidence="5 12" id="KW-0548">Nucleotidyltransferase</keyword>
<comment type="catalytic activity">
    <reaction evidence="10">
        <text>(R)-4'-phosphopantetheine + ATP + H(+) = 3'-dephospho-CoA + diphosphate</text>
        <dbReference type="Rhea" id="RHEA:19801"/>
        <dbReference type="ChEBI" id="CHEBI:15378"/>
        <dbReference type="ChEBI" id="CHEBI:30616"/>
        <dbReference type="ChEBI" id="CHEBI:33019"/>
        <dbReference type="ChEBI" id="CHEBI:57328"/>
        <dbReference type="ChEBI" id="CHEBI:61723"/>
        <dbReference type="EC" id="2.7.7.3"/>
    </reaction>
</comment>
<evidence type="ECO:0000256" key="5">
    <source>
        <dbReference type="ARBA" id="ARBA00022695"/>
    </source>
</evidence>
<evidence type="ECO:0000256" key="1">
    <source>
        <dbReference type="ARBA" id="ARBA00012392"/>
    </source>
</evidence>
<protein>
    <recommendedName>
        <fullName evidence="2">Phosphopantetheine adenylyltransferase</fullName>
        <ecNumber evidence="1">2.7.7.3</ecNumber>
    </recommendedName>
</protein>
<evidence type="ECO:0000256" key="10">
    <source>
        <dbReference type="ARBA" id="ARBA00029346"/>
    </source>
</evidence>
<dbReference type="CDD" id="cd02163">
    <property type="entry name" value="PPAT"/>
    <property type="match status" value="1"/>
</dbReference>
<keyword evidence="4 12" id="KW-0808">Transferase</keyword>
<reference evidence="12 13" key="1">
    <citation type="journal article" date="2019" name="Environ. Microbiol.">
        <title>Genomics insights into ecotype formation of ammonia-oxidizing archaea in the deep ocean.</title>
        <authorList>
            <person name="Wang Y."/>
            <person name="Huang J.M."/>
            <person name="Cui G.J."/>
            <person name="Nunoura T."/>
            <person name="Takaki Y."/>
            <person name="Li W.L."/>
            <person name="Li J."/>
            <person name="Gao Z.M."/>
            <person name="Takai K."/>
            <person name="Zhang A.Q."/>
            <person name="Stepanauskas R."/>
        </authorList>
    </citation>
    <scope>NUCLEOTIDE SEQUENCE [LARGE SCALE GENOMIC DNA]</scope>
    <source>
        <strain evidence="12 13">L15b</strain>
    </source>
</reference>
<dbReference type="PANTHER" id="PTHR21342">
    <property type="entry name" value="PHOSPHOPANTETHEINE ADENYLYLTRANSFERASE"/>
    <property type="match status" value="1"/>
</dbReference>
<evidence type="ECO:0000256" key="2">
    <source>
        <dbReference type="ARBA" id="ARBA00013868"/>
    </source>
</evidence>
<dbReference type="Proteomes" id="UP000523105">
    <property type="component" value="Unassembled WGS sequence"/>
</dbReference>
<dbReference type="Gene3D" id="3.40.50.620">
    <property type="entry name" value="HUPs"/>
    <property type="match status" value="1"/>
</dbReference>
<feature type="domain" description="Cytidyltransferase-like" evidence="11">
    <location>
        <begin position="5"/>
        <end position="134"/>
    </location>
</feature>
<keyword evidence="7" id="KW-0067">ATP-binding</keyword>
<dbReference type="InterPro" id="IPR014729">
    <property type="entry name" value="Rossmann-like_a/b/a_fold"/>
</dbReference>
<keyword evidence="6" id="KW-0547">Nucleotide-binding</keyword>
<evidence type="ECO:0000313" key="12">
    <source>
        <dbReference type="EMBL" id="NWJ43160.1"/>
    </source>
</evidence>
<organism evidence="12 13">
    <name type="scientific">Marine Group I thaumarchaeote</name>
    <dbReference type="NCBI Taxonomy" id="2511932"/>
    <lineage>
        <taxon>Archaea</taxon>
        <taxon>Nitrososphaerota</taxon>
        <taxon>Marine Group I</taxon>
    </lineage>
</organism>
<evidence type="ECO:0000256" key="8">
    <source>
        <dbReference type="ARBA" id="ARBA00022842"/>
    </source>
</evidence>
<dbReference type="GO" id="GO:0005524">
    <property type="term" value="F:ATP binding"/>
    <property type="evidence" value="ECO:0007669"/>
    <property type="project" value="UniProtKB-KW"/>
</dbReference>
<keyword evidence="9" id="KW-0173">Coenzyme A biosynthesis</keyword>
<evidence type="ECO:0000256" key="3">
    <source>
        <dbReference type="ARBA" id="ARBA00022490"/>
    </source>
</evidence>
<dbReference type="PANTHER" id="PTHR21342:SF1">
    <property type="entry name" value="PHOSPHOPANTETHEINE ADENYLYLTRANSFERASE"/>
    <property type="match status" value="1"/>
</dbReference>
<keyword evidence="3" id="KW-0963">Cytoplasm</keyword>
<gene>
    <name evidence="12" type="primary">coaD</name>
    <name evidence="12" type="ORF">HX837_02980</name>
</gene>
<dbReference type="SUPFAM" id="SSF52374">
    <property type="entry name" value="Nucleotidylyl transferase"/>
    <property type="match status" value="1"/>
</dbReference>
<accession>A0A7K4MNK7</accession>
<dbReference type="GO" id="GO:0004595">
    <property type="term" value="F:pantetheine-phosphate adenylyltransferase activity"/>
    <property type="evidence" value="ECO:0007669"/>
    <property type="project" value="UniProtKB-EC"/>
</dbReference>
<dbReference type="PRINTS" id="PR01020">
    <property type="entry name" value="LPSBIOSNTHSS"/>
</dbReference>
<dbReference type="HAMAP" id="MF_00151">
    <property type="entry name" value="PPAT_bact"/>
    <property type="match status" value="1"/>
</dbReference>
<sequence length="161" mass="17927">MKIAIYPGSFDPITNGHLDIIERAVHLFDKVIVTVARNAEKGSPLFSHEERMSFIAESISNLDKIEVDSFDGLMVDHAVKHGAVAAIRGLRALSDFEFEFKMALMNRNLNEDISTLFLMPHAKYTHVSSSMVREAASLGGNVSDYVPAHVDKALKEKYGYK</sequence>
<dbReference type="AlphaFoldDB" id="A0A7K4MNK7"/>
<keyword evidence="8" id="KW-0460">Magnesium</keyword>
<dbReference type="GO" id="GO:0015937">
    <property type="term" value="P:coenzyme A biosynthetic process"/>
    <property type="evidence" value="ECO:0007669"/>
    <property type="project" value="UniProtKB-KW"/>
</dbReference>
<dbReference type="InterPro" id="IPR004821">
    <property type="entry name" value="Cyt_trans-like"/>
</dbReference>
<dbReference type="EMBL" id="JACASV010000013">
    <property type="protein sequence ID" value="NWJ43160.1"/>
    <property type="molecule type" value="Genomic_DNA"/>
</dbReference>
<dbReference type="EC" id="2.7.7.3" evidence="1"/>
<evidence type="ECO:0000256" key="6">
    <source>
        <dbReference type="ARBA" id="ARBA00022741"/>
    </source>
</evidence>